<keyword evidence="6" id="KW-1185">Reference proteome</keyword>
<sequence length="545" mass="58311">MPALSLPPDVGGDPTLVRVSASMLGQDDRACPRGSVLRARPLLRWPRGRSPRAPFEDFTLQPVMRALDLIEDGVFMDAAGALADPRVTGRCHPGHLAWAAEAVPAFLRAREAVGLPGLLPVRDEWVVVNTNPLDARGAERYERTAWGRRYASPDGTVREVWLPAFTAVRDDLPPAKIAAVATVAARGVASERRYGRYEPVGGPRPPVERVRVVAFGCTEGRAEVLADWDSGEVARRFAAEVRPALAGLLAGEALAPGSDCVSCKALPGCEGPAPRPGLLAVAGAAPSSVPPARRRRSVSATDLRVHAQCGARFWLTRVLHLKDIAPESEAIRRGRAVDEELNRRHAAGRGPCRDAFGAGGDVPDGDAPDGAVARMLARHRDVCPLDGLAPGERVRVQPRLTAYDADLDAVVIADPDLLYSDAGGWVWRETKTAGRPLWEGRSLLEQYPQLALAVVLMAAGVPGGDPRRSRVELEVLYENDAACEIIDPFDERTRDEARDVVGRLTAGWASDTAFAPEPGRHCAGCETLRWCPSGQAARAGAEAGA</sequence>
<evidence type="ECO:0000256" key="1">
    <source>
        <dbReference type="ARBA" id="ARBA00022763"/>
    </source>
</evidence>
<keyword evidence="1" id="KW-0227">DNA damage</keyword>
<evidence type="ECO:0000313" key="5">
    <source>
        <dbReference type="EMBL" id="MBW8485566.1"/>
    </source>
</evidence>
<evidence type="ECO:0000256" key="2">
    <source>
        <dbReference type="ARBA" id="ARBA00022806"/>
    </source>
</evidence>
<dbReference type="Pfam" id="PF12705">
    <property type="entry name" value="PDDEXK_1"/>
    <property type="match status" value="1"/>
</dbReference>
<dbReference type="Proteomes" id="UP000774570">
    <property type="component" value="Unassembled WGS sequence"/>
</dbReference>
<name>A0ABS7FZ36_9ACTN</name>
<comment type="caution">
    <text evidence="5">The sequence shown here is derived from an EMBL/GenBank/DDBJ whole genome shotgun (WGS) entry which is preliminary data.</text>
</comment>
<keyword evidence="2" id="KW-0547">Nucleotide-binding</keyword>
<dbReference type="EMBL" id="JAIBOA010000017">
    <property type="protein sequence ID" value="MBW8485566.1"/>
    <property type="molecule type" value="Genomic_DNA"/>
</dbReference>
<accession>A0ABS7FZ36</accession>
<keyword evidence="3" id="KW-0234">DNA repair</keyword>
<keyword evidence="2" id="KW-0347">Helicase</keyword>
<keyword evidence="2" id="KW-0378">Hydrolase</keyword>
<protein>
    <submittedName>
        <fullName evidence="5">PD-(D/E)XK nuclease family protein</fullName>
    </submittedName>
</protein>
<gene>
    <name evidence="5" type="ORF">K1Y72_24510</name>
</gene>
<proteinExistence type="predicted"/>
<evidence type="ECO:0000259" key="4">
    <source>
        <dbReference type="Pfam" id="PF12705"/>
    </source>
</evidence>
<keyword evidence="2" id="KW-0067">ATP-binding</keyword>
<dbReference type="InterPro" id="IPR038726">
    <property type="entry name" value="PDDEXK_AddAB-type"/>
</dbReference>
<organism evidence="5 6">
    <name type="scientific">Actinomadura parmotrematis</name>
    <dbReference type="NCBI Taxonomy" id="2864039"/>
    <lineage>
        <taxon>Bacteria</taxon>
        <taxon>Bacillati</taxon>
        <taxon>Actinomycetota</taxon>
        <taxon>Actinomycetes</taxon>
        <taxon>Streptosporangiales</taxon>
        <taxon>Thermomonosporaceae</taxon>
        <taxon>Actinomadura</taxon>
    </lineage>
</organism>
<reference evidence="5 6" key="1">
    <citation type="submission" date="2021-07" db="EMBL/GenBank/DDBJ databases">
        <title>Actinomadura sp. PM05-2 isolated from lichen.</title>
        <authorList>
            <person name="Somphong A."/>
            <person name="Phongsopitanun W."/>
            <person name="Tanasupawat S."/>
            <person name="Peongsungnone V."/>
        </authorList>
    </citation>
    <scope>NUCLEOTIDE SEQUENCE [LARGE SCALE GENOMIC DNA]</scope>
    <source>
        <strain evidence="5 6">PM05-2</strain>
    </source>
</reference>
<feature type="domain" description="PD-(D/E)XK endonuclease-like" evidence="4">
    <location>
        <begin position="298"/>
        <end position="532"/>
    </location>
</feature>
<evidence type="ECO:0000313" key="6">
    <source>
        <dbReference type="Proteomes" id="UP000774570"/>
    </source>
</evidence>
<evidence type="ECO:0000256" key="3">
    <source>
        <dbReference type="ARBA" id="ARBA00023204"/>
    </source>
</evidence>
<dbReference type="RefSeq" id="WP_220168810.1">
    <property type="nucleotide sequence ID" value="NZ_JAIBOA010000017.1"/>
</dbReference>